<organism evidence="1">
    <name type="scientific">Arthrobacter sp. K5</name>
    <dbReference type="NCBI Taxonomy" id="2839623"/>
    <lineage>
        <taxon>Bacteria</taxon>
        <taxon>Bacillati</taxon>
        <taxon>Actinomycetota</taxon>
        <taxon>Actinomycetes</taxon>
        <taxon>Micrococcales</taxon>
        <taxon>Micrococcaceae</taxon>
        <taxon>Arthrobacter</taxon>
    </lineage>
</organism>
<dbReference type="RefSeq" id="WP_353710272.1">
    <property type="nucleotide sequence ID" value="NZ_CP159279.1"/>
</dbReference>
<reference evidence="1" key="1">
    <citation type="submission" date="2024-06" db="EMBL/GenBank/DDBJ databases">
        <title>Biodegradation of dimethachlon by Arthrobacter sp. K5: mechanistic insights and ecological implications.</title>
        <authorList>
            <person name="Hu S."/>
            <person name="Lu P."/>
        </authorList>
    </citation>
    <scope>NUCLEOTIDE SEQUENCE</scope>
    <source>
        <strain evidence="1">K5</strain>
    </source>
</reference>
<accession>A0AAU8EIK7</accession>
<gene>
    <name evidence="1" type="ORF">ABRP34_11370</name>
</gene>
<protein>
    <submittedName>
        <fullName evidence="1">Uncharacterized protein</fullName>
    </submittedName>
</protein>
<proteinExistence type="predicted"/>
<evidence type="ECO:0000313" key="1">
    <source>
        <dbReference type="EMBL" id="XCH09463.1"/>
    </source>
</evidence>
<dbReference type="EMBL" id="CP159279">
    <property type="protein sequence ID" value="XCH09463.1"/>
    <property type="molecule type" value="Genomic_DNA"/>
</dbReference>
<name>A0AAU8EIK7_9MICC</name>
<dbReference type="AlphaFoldDB" id="A0AAU8EIK7"/>
<sequence length="77" mass="8326">MAGSTAPRPTGTTVVADWTALMPGDFVTVLESYTVPHSGWIDDLTEDGNIIWLLRASGGGRRMFFRENGDTITVEAP</sequence>